<name>A0AAD4BIT4_BOLED</name>
<dbReference type="AlphaFoldDB" id="A0AAD4BIT4"/>
<sequence>MTKESTRRDYPRRSQGDGPALQERLKQWAAGRASYTPRYERCLNRYESYLSHSDPVVLALNPFCTRE</sequence>
<reference evidence="2" key="2">
    <citation type="journal article" date="2020" name="Nat. Commun.">
        <title>Large-scale genome sequencing of mycorrhizal fungi provides insights into the early evolution of symbiotic traits.</title>
        <authorList>
            <person name="Miyauchi S."/>
            <person name="Kiss E."/>
            <person name="Kuo A."/>
            <person name="Drula E."/>
            <person name="Kohler A."/>
            <person name="Sanchez-Garcia M."/>
            <person name="Morin E."/>
            <person name="Andreopoulos B."/>
            <person name="Barry K.W."/>
            <person name="Bonito G."/>
            <person name="Buee M."/>
            <person name="Carver A."/>
            <person name="Chen C."/>
            <person name="Cichocki N."/>
            <person name="Clum A."/>
            <person name="Culley D."/>
            <person name="Crous P.W."/>
            <person name="Fauchery L."/>
            <person name="Girlanda M."/>
            <person name="Hayes R.D."/>
            <person name="Keri Z."/>
            <person name="LaButti K."/>
            <person name="Lipzen A."/>
            <person name="Lombard V."/>
            <person name="Magnuson J."/>
            <person name="Maillard F."/>
            <person name="Murat C."/>
            <person name="Nolan M."/>
            <person name="Ohm R.A."/>
            <person name="Pangilinan J."/>
            <person name="Pereira M.F."/>
            <person name="Perotto S."/>
            <person name="Peter M."/>
            <person name="Pfister S."/>
            <person name="Riley R."/>
            <person name="Sitrit Y."/>
            <person name="Stielow J.B."/>
            <person name="Szollosi G."/>
            <person name="Zifcakova L."/>
            <person name="Stursova M."/>
            <person name="Spatafora J.W."/>
            <person name="Tedersoo L."/>
            <person name="Vaario L.M."/>
            <person name="Yamada A."/>
            <person name="Yan M."/>
            <person name="Wang P."/>
            <person name="Xu J."/>
            <person name="Bruns T."/>
            <person name="Baldrian P."/>
            <person name="Vilgalys R."/>
            <person name="Dunand C."/>
            <person name="Henrissat B."/>
            <person name="Grigoriev I.V."/>
            <person name="Hibbett D."/>
            <person name="Nagy L.G."/>
            <person name="Martin F.M."/>
        </authorList>
    </citation>
    <scope>NUCLEOTIDE SEQUENCE</scope>
    <source>
        <strain evidence="2">BED1</strain>
    </source>
</reference>
<accession>A0AAD4BIT4</accession>
<protein>
    <submittedName>
        <fullName evidence="2">Uncharacterized protein</fullName>
    </submittedName>
</protein>
<comment type="caution">
    <text evidence="2">The sequence shown here is derived from an EMBL/GenBank/DDBJ whole genome shotgun (WGS) entry which is preliminary data.</text>
</comment>
<evidence type="ECO:0000256" key="1">
    <source>
        <dbReference type="SAM" id="MobiDB-lite"/>
    </source>
</evidence>
<evidence type="ECO:0000313" key="2">
    <source>
        <dbReference type="EMBL" id="KAF8432199.1"/>
    </source>
</evidence>
<reference evidence="2" key="1">
    <citation type="submission" date="2019-10" db="EMBL/GenBank/DDBJ databases">
        <authorList>
            <consortium name="DOE Joint Genome Institute"/>
            <person name="Kuo A."/>
            <person name="Miyauchi S."/>
            <person name="Kiss E."/>
            <person name="Drula E."/>
            <person name="Kohler A."/>
            <person name="Sanchez-Garcia M."/>
            <person name="Andreopoulos B."/>
            <person name="Barry K.W."/>
            <person name="Bonito G."/>
            <person name="Buee M."/>
            <person name="Carver A."/>
            <person name="Chen C."/>
            <person name="Cichocki N."/>
            <person name="Clum A."/>
            <person name="Culley D."/>
            <person name="Crous P.W."/>
            <person name="Fauchery L."/>
            <person name="Girlanda M."/>
            <person name="Hayes R."/>
            <person name="Keri Z."/>
            <person name="LaButti K."/>
            <person name="Lipzen A."/>
            <person name="Lombard V."/>
            <person name="Magnuson J."/>
            <person name="Maillard F."/>
            <person name="Morin E."/>
            <person name="Murat C."/>
            <person name="Nolan M."/>
            <person name="Ohm R."/>
            <person name="Pangilinan J."/>
            <person name="Pereira M."/>
            <person name="Perotto S."/>
            <person name="Peter M."/>
            <person name="Riley R."/>
            <person name="Sitrit Y."/>
            <person name="Stielow B."/>
            <person name="Szollosi G."/>
            <person name="Zifcakova L."/>
            <person name="Stursova M."/>
            <person name="Spatafora J.W."/>
            <person name="Tedersoo L."/>
            <person name="Vaario L.-M."/>
            <person name="Yamada A."/>
            <person name="Yan M."/>
            <person name="Wang P."/>
            <person name="Xu J."/>
            <person name="Bruns T."/>
            <person name="Baldrian P."/>
            <person name="Vilgalys R."/>
            <person name="Henrissat B."/>
            <person name="Grigoriev I.V."/>
            <person name="Hibbett D."/>
            <person name="Nagy L.G."/>
            <person name="Martin F.M."/>
        </authorList>
    </citation>
    <scope>NUCLEOTIDE SEQUENCE</scope>
    <source>
        <strain evidence="2">BED1</strain>
    </source>
</reference>
<feature type="compositionally biased region" description="Basic and acidic residues" evidence="1">
    <location>
        <begin position="1"/>
        <end position="15"/>
    </location>
</feature>
<evidence type="ECO:0000313" key="3">
    <source>
        <dbReference type="Proteomes" id="UP001194468"/>
    </source>
</evidence>
<feature type="region of interest" description="Disordered" evidence="1">
    <location>
        <begin position="1"/>
        <end position="22"/>
    </location>
</feature>
<gene>
    <name evidence="2" type="ORF">L210DRAFT_2854466</name>
</gene>
<keyword evidence="3" id="KW-1185">Reference proteome</keyword>
<organism evidence="2 3">
    <name type="scientific">Boletus edulis BED1</name>
    <dbReference type="NCBI Taxonomy" id="1328754"/>
    <lineage>
        <taxon>Eukaryota</taxon>
        <taxon>Fungi</taxon>
        <taxon>Dikarya</taxon>
        <taxon>Basidiomycota</taxon>
        <taxon>Agaricomycotina</taxon>
        <taxon>Agaricomycetes</taxon>
        <taxon>Agaricomycetidae</taxon>
        <taxon>Boletales</taxon>
        <taxon>Boletineae</taxon>
        <taxon>Boletaceae</taxon>
        <taxon>Boletoideae</taxon>
        <taxon>Boletus</taxon>
    </lineage>
</organism>
<dbReference type="EMBL" id="WHUW01000042">
    <property type="protein sequence ID" value="KAF8432199.1"/>
    <property type="molecule type" value="Genomic_DNA"/>
</dbReference>
<proteinExistence type="predicted"/>
<dbReference type="Proteomes" id="UP001194468">
    <property type="component" value="Unassembled WGS sequence"/>
</dbReference>